<dbReference type="GO" id="GO:0005739">
    <property type="term" value="C:mitochondrion"/>
    <property type="evidence" value="ECO:0007669"/>
    <property type="project" value="TreeGrafter"/>
</dbReference>
<dbReference type="Gene3D" id="3.40.50.11610">
    <property type="entry name" value="Multifunctional 2-oxoglutarate metabolism enzyme, C-terminal domain"/>
    <property type="match status" value="1"/>
</dbReference>
<evidence type="ECO:0000256" key="4">
    <source>
        <dbReference type="ARBA" id="ARBA00023052"/>
    </source>
</evidence>
<dbReference type="OrthoDB" id="413077at2759"/>
<dbReference type="PANTHER" id="PTHR23152">
    <property type="entry name" value="2-OXOGLUTARATE DEHYDROGENASE"/>
    <property type="match status" value="1"/>
</dbReference>
<evidence type="ECO:0000313" key="6">
    <source>
        <dbReference type="EMBL" id="VDL52211.1"/>
    </source>
</evidence>
<protein>
    <submittedName>
        <fullName evidence="8">OxoGdeHyase_C domain-containing protein</fullName>
    </submittedName>
</protein>
<evidence type="ECO:0000313" key="7">
    <source>
        <dbReference type="Proteomes" id="UP000274504"/>
    </source>
</evidence>
<reference evidence="6 7" key="2">
    <citation type="submission" date="2018-11" db="EMBL/GenBank/DDBJ databases">
        <authorList>
            <consortium name="Pathogen Informatics"/>
        </authorList>
    </citation>
    <scope>NUCLEOTIDE SEQUENCE [LARGE SCALE GENOMIC DNA]</scope>
</reference>
<gene>
    <name evidence="6" type="ORF">HDID_LOCUS4606</name>
</gene>
<dbReference type="WBParaSite" id="HDID_0000461001-mRNA-1">
    <property type="protein sequence ID" value="HDID_0000461001-mRNA-1"/>
    <property type="gene ID" value="HDID_0000461001"/>
</dbReference>
<dbReference type="AlphaFoldDB" id="A0A0R3SI45"/>
<evidence type="ECO:0000256" key="3">
    <source>
        <dbReference type="ARBA" id="ARBA00023002"/>
    </source>
</evidence>
<dbReference type="InterPro" id="IPR011603">
    <property type="entry name" value="2oxoglutarate_DH_E1"/>
</dbReference>
<keyword evidence="4" id="KW-0786">Thiamine pyrophosphate</keyword>
<dbReference type="Proteomes" id="UP000274504">
    <property type="component" value="Unassembled WGS sequence"/>
</dbReference>
<accession>A0A0R3SI45</accession>
<evidence type="ECO:0000313" key="8">
    <source>
        <dbReference type="WBParaSite" id="HDID_0000461001-mRNA-1"/>
    </source>
</evidence>
<dbReference type="GO" id="GO:0006099">
    <property type="term" value="P:tricarboxylic acid cycle"/>
    <property type="evidence" value="ECO:0007669"/>
    <property type="project" value="TreeGrafter"/>
</dbReference>
<dbReference type="GO" id="GO:0045252">
    <property type="term" value="C:oxoglutarate dehydrogenase complex"/>
    <property type="evidence" value="ECO:0007669"/>
    <property type="project" value="TreeGrafter"/>
</dbReference>
<dbReference type="InterPro" id="IPR042179">
    <property type="entry name" value="KGD_C_sf"/>
</dbReference>
<comment type="cofactor">
    <cofactor evidence="1">
        <name>thiamine diphosphate</name>
        <dbReference type="ChEBI" id="CHEBI:58937"/>
    </cofactor>
</comment>
<feature type="domain" description="2-oxoglutarate dehydrogenase E1 component/KDG C-terminal" evidence="5">
    <location>
        <begin position="1"/>
        <end position="146"/>
    </location>
</feature>
<dbReference type="PANTHER" id="PTHR23152:SF4">
    <property type="entry name" value="2-OXOADIPATE DEHYDROGENASE COMPLEX COMPONENT E1"/>
    <property type="match status" value="1"/>
</dbReference>
<sequence length="149" mass="17034">MLPGTTFQRLIPENGPATEDPENVKKLILCSGKVYFDIKKHIDSAEKSREIAVTRVEQLTPLPYDLIKAELERYPNAAVQWVQEEHRNQGAWSYVHPRIEHLIQREMPNRVHTKLLYAGRPASAAPATGRKSIHLMEHSHILKAVLQTK</sequence>
<proteinExistence type="inferred from homology"/>
<evidence type="ECO:0000256" key="2">
    <source>
        <dbReference type="ARBA" id="ARBA00006936"/>
    </source>
</evidence>
<reference evidence="8" key="1">
    <citation type="submission" date="2017-02" db="UniProtKB">
        <authorList>
            <consortium name="WormBaseParasite"/>
        </authorList>
    </citation>
    <scope>IDENTIFICATION</scope>
</reference>
<dbReference type="GO" id="GO:0004591">
    <property type="term" value="F:oxoglutarate dehydrogenase (succinyl-transferring) activity"/>
    <property type="evidence" value="ECO:0007669"/>
    <property type="project" value="TreeGrafter"/>
</dbReference>
<name>A0A0R3SI45_HYMDI</name>
<dbReference type="GO" id="GO:0030976">
    <property type="term" value="F:thiamine pyrophosphate binding"/>
    <property type="evidence" value="ECO:0007669"/>
    <property type="project" value="InterPro"/>
</dbReference>
<organism evidence="8">
    <name type="scientific">Hymenolepis diminuta</name>
    <name type="common">Rat tapeworm</name>
    <dbReference type="NCBI Taxonomy" id="6216"/>
    <lineage>
        <taxon>Eukaryota</taxon>
        <taxon>Metazoa</taxon>
        <taxon>Spiralia</taxon>
        <taxon>Lophotrochozoa</taxon>
        <taxon>Platyhelminthes</taxon>
        <taxon>Cestoda</taxon>
        <taxon>Eucestoda</taxon>
        <taxon>Cyclophyllidea</taxon>
        <taxon>Hymenolepididae</taxon>
        <taxon>Hymenolepis</taxon>
    </lineage>
</organism>
<comment type="similarity">
    <text evidence="2">Belongs to the alpha-ketoglutarate dehydrogenase family.</text>
</comment>
<keyword evidence="3" id="KW-0560">Oxidoreductase</keyword>
<dbReference type="Pfam" id="PF16870">
    <property type="entry name" value="OxoGdeHyase_C"/>
    <property type="match status" value="1"/>
</dbReference>
<evidence type="ECO:0000256" key="1">
    <source>
        <dbReference type="ARBA" id="ARBA00001964"/>
    </source>
</evidence>
<dbReference type="InterPro" id="IPR031717">
    <property type="entry name" value="ODO-1/KGD_C"/>
</dbReference>
<dbReference type="STRING" id="6216.A0A0R3SI45"/>
<dbReference type="EMBL" id="UYSG01001842">
    <property type="protein sequence ID" value="VDL52211.1"/>
    <property type="molecule type" value="Genomic_DNA"/>
</dbReference>
<evidence type="ECO:0000259" key="5">
    <source>
        <dbReference type="Pfam" id="PF16870"/>
    </source>
</evidence>